<evidence type="ECO:0000313" key="1">
    <source>
        <dbReference type="EMBL" id="RRC95020.1"/>
    </source>
</evidence>
<proteinExistence type="predicted"/>
<dbReference type="OrthoDB" id="3266581at2"/>
<dbReference type="Proteomes" id="UP000280444">
    <property type="component" value="Unassembled WGS sequence"/>
</dbReference>
<protein>
    <submittedName>
        <fullName evidence="1">Uncharacterized protein</fullName>
    </submittedName>
</protein>
<dbReference type="AlphaFoldDB" id="A0A3P1SDP8"/>
<keyword evidence="2" id="KW-1185">Reference proteome</keyword>
<gene>
    <name evidence="1" type="ORF">EII11_07220</name>
</gene>
<name>A0A3P1SDP8_9ACTO</name>
<reference evidence="1 2" key="1">
    <citation type="submission" date="2018-11" db="EMBL/GenBank/DDBJ databases">
        <title>Genomes From Bacteria Associated with the Canine Oral Cavity: a Test Case for Automated Genome-Based Taxonomic Assignment.</title>
        <authorList>
            <person name="Coil D.A."/>
            <person name="Jospin G."/>
            <person name="Darling A.E."/>
            <person name="Wallis C."/>
            <person name="Davis I.J."/>
            <person name="Harris S."/>
            <person name="Eisen J.A."/>
            <person name="Holcombe L.J."/>
            <person name="O'Flynn C."/>
        </authorList>
    </citation>
    <scope>NUCLEOTIDE SEQUENCE [LARGE SCALE GENOMIC DNA]</scope>
    <source>
        <strain evidence="1 2">OH770</strain>
    </source>
</reference>
<dbReference type="RefSeq" id="WP_124870807.1">
    <property type="nucleotide sequence ID" value="NZ_RQZF01000007.1"/>
</dbReference>
<sequence length="189" mass="20192">MELEAPFASSYKIERVDLPPRGCDVECGTEYGAFLDSLRIETGKISYVLGVHSPKPGLKVRSGLYATPHPWRACIVARGTPFLGDTRVPSSFQEVHEAHGNVVSVLPLTRASVLLLVTEGEIIAIDEGGVRWCSPRVAVDSVRVDGHDASRVWGVADADWNPTPFTIDLAAGTCEGGSGMLGDSARESS</sequence>
<accession>A0A3P1SDP8</accession>
<dbReference type="EMBL" id="RQZF01000007">
    <property type="protein sequence ID" value="RRC95020.1"/>
    <property type="molecule type" value="Genomic_DNA"/>
</dbReference>
<comment type="caution">
    <text evidence="1">The sequence shown here is derived from an EMBL/GenBank/DDBJ whole genome shotgun (WGS) entry which is preliminary data.</text>
</comment>
<evidence type="ECO:0000313" key="2">
    <source>
        <dbReference type="Proteomes" id="UP000280444"/>
    </source>
</evidence>
<organism evidence="1 2">
    <name type="scientific">Schaalia canis</name>
    <dbReference type="NCBI Taxonomy" id="100469"/>
    <lineage>
        <taxon>Bacteria</taxon>
        <taxon>Bacillati</taxon>
        <taxon>Actinomycetota</taxon>
        <taxon>Actinomycetes</taxon>
        <taxon>Actinomycetales</taxon>
        <taxon>Actinomycetaceae</taxon>
        <taxon>Schaalia</taxon>
    </lineage>
</organism>